<evidence type="ECO:0000313" key="1">
    <source>
        <dbReference type="EMBL" id="GGM53319.1"/>
    </source>
</evidence>
<keyword evidence="2" id="KW-1185">Reference proteome</keyword>
<sequence>MADNPVRPCFGCQQFDDHPRHEIIGLDGSDLVGGPMHKDCCAELRGCQVCAYERQGLDPSVIGEAFREHLLALPPAQVVHVPNDNPGDPLNLTTAVVTPLEG</sequence>
<dbReference type="EMBL" id="BMPI01000035">
    <property type="protein sequence ID" value="GGM53319.1"/>
    <property type="molecule type" value="Genomic_DNA"/>
</dbReference>
<evidence type="ECO:0000313" key="2">
    <source>
        <dbReference type="Proteomes" id="UP000642070"/>
    </source>
</evidence>
<proteinExistence type="predicted"/>
<gene>
    <name evidence="1" type="ORF">GCM10007977_063680</name>
</gene>
<dbReference type="Proteomes" id="UP000642070">
    <property type="component" value="Unassembled WGS sequence"/>
</dbReference>
<accession>A0A917U3R4</accession>
<reference evidence="1" key="1">
    <citation type="journal article" date="2014" name="Int. J. Syst. Evol. Microbiol.">
        <title>Complete genome sequence of Corynebacterium casei LMG S-19264T (=DSM 44701T), isolated from a smear-ripened cheese.</title>
        <authorList>
            <consortium name="US DOE Joint Genome Institute (JGI-PGF)"/>
            <person name="Walter F."/>
            <person name="Albersmeier A."/>
            <person name="Kalinowski J."/>
            <person name="Ruckert C."/>
        </authorList>
    </citation>
    <scope>NUCLEOTIDE SEQUENCE</scope>
    <source>
        <strain evidence="1">JCM 19831</strain>
    </source>
</reference>
<comment type="caution">
    <text evidence="1">The sequence shown here is derived from an EMBL/GenBank/DDBJ whole genome shotgun (WGS) entry which is preliminary data.</text>
</comment>
<name>A0A917U3R4_9ACTN</name>
<protein>
    <submittedName>
        <fullName evidence="1">Uncharacterized protein</fullName>
    </submittedName>
</protein>
<organism evidence="1 2">
    <name type="scientific">Dactylosporangium sucinum</name>
    <dbReference type="NCBI Taxonomy" id="1424081"/>
    <lineage>
        <taxon>Bacteria</taxon>
        <taxon>Bacillati</taxon>
        <taxon>Actinomycetota</taxon>
        <taxon>Actinomycetes</taxon>
        <taxon>Micromonosporales</taxon>
        <taxon>Micromonosporaceae</taxon>
        <taxon>Dactylosporangium</taxon>
    </lineage>
</organism>
<dbReference type="AlphaFoldDB" id="A0A917U3R4"/>
<dbReference type="RefSeq" id="WP_190253678.1">
    <property type="nucleotide sequence ID" value="NZ_BMPI01000035.1"/>
</dbReference>
<reference evidence="1" key="2">
    <citation type="submission" date="2020-09" db="EMBL/GenBank/DDBJ databases">
        <authorList>
            <person name="Sun Q."/>
            <person name="Ohkuma M."/>
        </authorList>
    </citation>
    <scope>NUCLEOTIDE SEQUENCE</scope>
    <source>
        <strain evidence="1">JCM 19831</strain>
    </source>
</reference>